<evidence type="ECO:0000313" key="7">
    <source>
        <dbReference type="EMBL" id="VDM29243.1"/>
    </source>
</evidence>
<dbReference type="Gene3D" id="2.60.40.1530">
    <property type="entry name" value="ntegrin, alpha v. Chain A, domain 4"/>
    <property type="match status" value="1"/>
</dbReference>
<keyword evidence="5" id="KW-0732">Signal</keyword>
<keyword evidence="4" id="KW-0325">Glycoprotein</keyword>
<name>A0A183U4V6_TOXCA</name>
<dbReference type="AlphaFoldDB" id="A0A183U4V6"/>
<dbReference type="GO" id="GO:0016020">
    <property type="term" value="C:membrane"/>
    <property type="evidence" value="ECO:0007669"/>
    <property type="project" value="UniProtKB-SubCell"/>
</dbReference>
<evidence type="ECO:0000313" key="9">
    <source>
        <dbReference type="WBParaSite" id="TCNE_0000352601-mRNA-1"/>
    </source>
</evidence>
<dbReference type="Proteomes" id="UP000050794">
    <property type="component" value="Unassembled WGS sequence"/>
</dbReference>
<evidence type="ECO:0000256" key="4">
    <source>
        <dbReference type="ARBA" id="ARBA00023180"/>
    </source>
</evidence>
<keyword evidence="2" id="KW-0401">Integrin</keyword>
<dbReference type="SUPFAM" id="SSF69179">
    <property type="entry name" value="Integrin domains"/>
    <property type="match status" value="1"/>
</dbReference>
<reference evidence="7 8" key="2">
    <citation type="submission" date="2018-11" db="EMBL/GenBank/DDBJ databases">
        <authorList>
            <consortium name="Pathogen Informatics"/>
        </authorList>
    </citation>
    <scope>NUCLEOTIDE SEQUENCE [LARGE SCALE GENOMIC DNA]</scope>
</reference>
<feature type="signal peptide" evidence="5">
    <location>
        <begin position="1"/>
        <end position="20"/>
    </location>
</feature>
<evidence type="ECO:0000256" key="5">
    <source>
        <dbReference type="SAM" id="SignalP"/>
    </source>
</evidence>
<comment type="subcellular location">
    <subcellularLocation>
        <location evidence="1">Membrane</location>
        <topology evidence="1">Single-pass type I membrane protein</topology>
    </subcellularLocation>
</comment>
<gene>
    <name evidence="7" type="ORF">TCNE_LOCUS3526</name>
</gene>
<accession>A0A183U4V6</accession>
<keyword evidence="3" id="KW-0472">Membrane</keyword>
<keyword evidence="8" id="KW-1185">Reference proteome</keyword>
<feature type="domain" description="Integrin alpha third immunoglobulin-like" evidence="6">
    <location>
        <begin position="30"/>
        <end position="197"/>
    </location>
</feature>
<organism evidence="8 9">
    <name type="scientific">Toxocara canis</name>
    <name type="common">Canine roundworm</name>
    <dbReference type="NCBI Taxonomy" id="6265"/>
    <lineage>
        <taxon>Eukaryota</taxon>
        <taxon>Metazoa</taxon>
        <taxon>Ecdysozoa</taxon>
        <taxon>Nematoda</taxon>
        <taxon>Chromadorea</taxon>
        <taxon>Rhabditida</taxon>
        <taxon>Spirurina</taxon>
        <taxon>Ascaridomorpha</taxon>
        <taxon>Ascaridoidea</taxon>
        <taxon>Toxocaridae</taxon>
        <taxon>Toxocara</taxon>
    </lineage>
</organism>
<evidence type="ECO:0000313" key="8">
    <source>
        <dbReference type="Proteomes" id="UP000050794"/>
    </source>
</evidence>
<proteinExistence type="predicted"/>
<evidence type="ECO:0000259" key="6">
    <source>
        <dbReference type="Pfam" id="PF20806"/>
    </source>
</evidence>
<protein>
    <submittedName>
        <fullName evidence="9">Integrin_alpha2 domain-containing protein</fullName>
    </submittedName>
</protein>
<evidence type="ECO:0000256" key="1">
    <source>
        <dbReference type="ARBA" id="ARBA00004479"/>
    </source>
</evidence>
<evidence type="ECO:0000256" key="3">
    <source>
        <dbReference type="ARBA" id="ARBA00023136"/>
    </source>
</evidence>
<evidence type="ECO:0000256" key="2">
    <source>
        <dbReference type="ARBA" id="ARBA00023037"/>
    </source>
</evidence>
<dbReference type="InterPro" id="IPR032695">
    <property type="entry name" value="Integrin_dom_sf"/>
</dbReference>
<sequence length="226" mass="25976">MLVNVRFTVLIIASAEPCSALTTICTTDRKVEWPYQVASVFTKGKWALYLLETPTIQTTNTDNSNVIKKCSMALPTEWVNPLQLKLFLDSGTSYNLEDDEDLNEPFEEINRRIRRAPREDIPEARPSRELRIKTTKITEKSGEEVEIVRISCAEQSAKCFTVTCHFDFLDVDASALMEFRARLWNATFVEVSVYSNFNSSKLIKNGTVLWDRKLQFVCPLKKRNHN</sequence>
<feature type="chain" id="PRO_5044553002" evidence="5">
    <location>
        <begin position="21"/>
        <end position="226"/>
    </location>
</feature>
<dbReference type="WBParaSite" id="TCNE_0000352601-mRNA-1">
    <property type="protein sequence ID" value="TCNE_0000352601-mRNA-1"/>
    <property type="gene ID" value="TCNE_0000352601"/>
</dbReference>
<reference evidence="9" key="1">
    <citation type="submission" date="2016-06" db="UniProtKB">
        <authorList>
            <consortium name="WormBaseParasite"/>
        </authorList>
    </citation>
    <scope>IDENTIFICATION</scope>
</reference>
<dbReference type="EMBL" id="UYWY01004591">
    <property type="protein sequence ID" value="VDM29243.1"/>
    <property type="molecule type" value="Genomic_DNA"/>
</dbReference>
<dbReference type="InterPro" id="IPR048286">
    <property type="entry name" value="Integrin_alpha_Ig-like_3"/>
</dbReference>
<dbReference type="Pfam" id="PF20806">
    <property type="entry name" value="Integrin_A_Ig_3"/>
    <property type="match status" value="1"/>
</dbReference>
<dbReference type="GO" id="GO:0007229">
    <property type="term" value="P:integrin-mediated signaling pathway"/>
    <property type="evidence" value="ECO:0007669"/>
    <property type="project" value="UniProtKB-KW"/>
</dbReference>